<evidence type="ECO:0000259" key="1">
    <source>
        <dbReference type="Pfam" id="PF24864"/>
    </source>
</evidence>
<dbReference type="InterPro" id="IPR056632">
    <property type="entry name" value="DUF7730"/>
</dbReference>
<gene>
    <name evidence="2" type="ORF">CONLIGDRAFT_92856</name>
</gene>
<reference evidence="2 3" key="1">
    <citation type="submission" date="2016-10" db="EMBL/GenBank/DDBJ databases">
        <title>Draft genome sequence of Coniochaeta ligniaria NRRL30616, a lignocellulolytic fungus for bioabatement of inhibitors in plant biomass hydrolysates.</title>
        <authorList>
            <consortium name="DOE Joint Genome Institute"/>
            <person name="Jimenez D.J."/>
            <person name="Hector R.E."/>
            <person name="Riley R."/>
            <person name="Sun H."/>
            <person name="Grigoriev I.V."/>
            <person name="Van Elsas J.D."/>
            <person name="Nichols N.N."/>
        </authorList>
    </citation>
    <scope>NUCLEOTIDE SEQUENCE [LARGE SCALE GENOMIC DNA]</scope>
    <source>
        <strain evidence="2 3">NRRL 30616</strain>
    </source>
</reference>
<sequence length="366" mass="41741">MGDGDLIFRPWEWVLWLIGLRPELDRSAPSTARSTSRGLVVCMSLLADEARTDNQDRSGLLSRLPLEVRRMIYDEILPKERQLWIRAVTTGDAEGPGKARDISAATEHFEHYPVEASAVEAIYCRGYDWYHGGYESFWECVDHEKLTFVHWNSISLMLSCKRIYLELFPLWTFCFTHLDDLEAFAACTATLGSGILPVRTVLFYPTLPPCFYVEYAQISKVKFPRECAFKPCQRHSDQWTADIQRLNRALRQWPELATLSLIMGSARSCSTLADPSHLLESLREIEGPPSIVAKAPWGHVLPGPAGTILDVPHPTSRLRIRCWDRGTRGIDYDDESAYYSLPLDDGVWMLDNADIEFWHLQDTDTA</sequence>
<feature type="domain" description="DUF7730" evidence="1">
    <location>
        <begin position="54"/>
        <end position="297"/>
    </location>
</feature>
<dbReference type="OrthoDB" id="5227340at2759"/>
<evidence type="ECO:0000313" key="3">
    <source>
        <dbReference type="Proteomes" id="UP000182658"/>
    </source>
</evidence>
<protein>
    <recommendedName>
        <fullName evidence="1">DUF7730 domain-containing protein</fullName>
    </recommendedName>
</protein>
<dbReference type="EMBL" id="KV875102">
    <property type="protein sequence ID" value="OIW25408.1"/>
    <property type="molecule type" value="Genomic_DNA"/>
</dbReference>
<dbReference type="Pfam" id="PF24864">
    <property type="entry name" value="DUF7730"/>
    <property type="match status" value="1"/>
</dbReference>
<accession>A0A1J7J6J1</accession>
<evidence type="ECO:0000313" key="2">
    <source>
        <dbReference type="EMBL" id="OIW25408.1"/>
    </source>
</evidence>
<name>A0A1J7J6J1_9PEZI</name>
<dbReference type="InParanoid" id="A0A1J7J6J1"/>
<dbReference type="AlphaFoldDB" id="A0A1J7J6J1"/>
<keyword evidence="3" id="KW-1185">Reference proteome</keyword>
<dbReference type="Proteomes" id="UP000182658">
    <property type="component" value="Unassembled WGS sequence"/>
</dbReference>
<proteinExistence type="predicted"/>
<organism evidence="2 3">
    <name type="scientific">Coniochaeta ligniaria NRRL 30616</name>
    <dbReference type="NCBI Taxonomy" id="1408157"/>
    <lineage>
        <taxon>Eukaryota</taxon>
        <taxon>Fungi</taxon>
        <taxon>Dikarya</taxon>
        <taxon>Ascomycota</taxon>
        <taxon>Pezizomycotina</taxon>
        <taxon>Sordariomycetes</taxon>
        <taxon>Sordariomycetidae</taxon>
        <taxon>Coniochaetales</taxon>
        <taxon>Coniochaetaceae</taxon>
        <taxon>Coniochaeta</taxon>
    </lineage>
</organism>